<dbReference type="PANTHER" id="PTHR12283">
    <property type="entry name" value="GLUTAMINYL-PEPTIDE CYCLOTRANSFERASE"/>
    <property type="match status" value="1"/>
</dbReference>
<dbReference type="EMBL" id="CAJFDI010000005">
    <property type="protein sequence ID" value="CAD5231629.1"/>
    <property type="molecule type" value="Genomic_DNA"/>
</dbReference>
<keyword evidence="15" id="KW-1185">Reference proteome</keyword>
<evidence type="ECO:0000256" key="11">
    <source>
        <dbReference type="ARBA" id="ARBA00023315"/>
    </source>
</evidence>
<gene>
    <name evidence="14" type="ORF">BXYJ_LOCUS11725</name>
</gene>
<evidence type="ECO:0000256" key="12">
    <source>
        <dbReference type="SAM" id="SignalP"/>
    </source>
</evidence>
<dbReference type="InterPro" id="IPR007484">
    <property type="entry name" value="Peptidase_M28"/>
</dbReference>
<comment type="catalytic activity">
    <reaction evidence="1">
        <text>N-terminal L-glutaminyl-[peptide] = N-terminal 5-oxo-L-prolyl-[peptide] + NH4(+)</text>
        <dbReference type="Rhea" id="RHEA:23652"/>
        <dbReference type="Rhea" id="RHEA-COMP:11736"/>
        <dbReference type="Rhea" id="RHEA-COMP:11846"/>
        <dbReference type="ChEBI" id="CHEBI:28938"/>
        <dbReference type="ChEBI" id="CHEBI:64722"/>
        <dbReference type="ChEBI" id="CHEBI:87215"/>
        <dbReference type="EC" id="2.3.2.5"/>
    </reaction>
</comment>
<keyword evidence="11" id="KW-0012">Acyltransferase</keyword>
<name>A0A7I8X754_BURXY</name>
<comment type="caution">
    <text evidence="14">The sequence shown here is derived from an EMBL/GenBank/DDBJ whole genome shotgun (WGS) entry which is preliminary data.</text>
</comment>
<evidence type="ECO:0000313" key="14">
    <source>
        <dbReference type="EMBL" id="CAD5231629.1"/>
    </source>
</evidence>
<dbReference type="Gene3D" id="3.40.630.10">
    <property type="entry name" value="Zn peptidases"/>
    <property type="match status" value="1"/>
</dbReference>
<feature type="chain" id="PRO_5035412541" description="Glutaminyl-peptide cyclotransferase" evidence="12">
    <location>
        <begin position="23"/>
        <end position="347"/>
    </location>
</feature>
<keyword evidence="6" id="KW-0964">Secreted</keyword>
<comment type="similarity">
    <text evidence="3">Belongs to the glutaminyl-peptide cyclotransferase family.</text>
</comment>
<dbReference type="SMR" id="A0A7I8X754"/>
<keyword evidence="12" id="KW-0732">Signal</keyword>
<proteinExistence type="inferred from homology"/>
<dbReference type="CDD" id="cd03880">
    <property type="entry name" value="M28_QC_like"/>
    <property type="match status" value="1"/>
</dbReference>
<evidence type="ECO:0000259" key="13">
    <source>
        <dbReference type="Pfam" id="PF04389"/>
    </source>
</evidence>
<keyword evidence="7" id="KW-0808">Transferase</keyword>
<keyword evidence="10" id="KW-1015">Disulfide bond</keyword>
<dbReference type="Proteomes" id="UP000582659">
    <property type="component" value="Unassembled WGS sequence"/>
</dbReference>
<evidence type="ECO:0000256" key="7">
    <source>
        <dbReference type="ARBA" id="ARBA00022679"/>
    </source>
</evidence>
<protein>
    <recommendedName>
        <fullName evidence="5">Glutaminyl-peptide cyclotransferase</fullName>
        <ecNumber evidence="4">2.3.2.5</ecNumber>
    </recommendedName>
</protein>
<dbReference type="PANTHER" id="PTHR12283:SF6">
    <property type="entry name" value="GLUTAMINYL-PEPTIDE CYCLOTRANSFERASE-RELATED"/>
    <property type="match status" value="1"/>
</dbReference>
<dbReference type="InterPro" id="IPR040234">
    <property type="entry name" value="QC/QCL"/>
</dbReference>
<dbReference type="EC" id="2.3.2.5" evidence="4"/>
<feature type="domain" description="Peptidase M28" evidence="13">
    <location>
        <begin position="110"/>
        <end position="333"/>
    </location>
</feature>
<evidence type="ECO:0000256" key="3">
    <source>
        <dbReference type="ARBA" id="ARBA00006014"/>
    </source>
</evidence>
<dbReference type="EMBL" id="CAJFCV020000005">
    <property type="protein sequence ID" value="CAG9122883.1"/>
    <property type="molecule type" value="Genomic_DNA"/>
</dbReference>
<feature type="signal peptide" evidence="12">
    <location>
        <begin position="1"/>
        <end position="22"/>
    </location>
</feature>
<comment type="subcellular location">
    <subcellularLocation>
        <location evidence="2">Secreted</location>
    </subcellularLocation>
</comment>
<keyword evidence="8" id="KW-0479">Metal-binding</keyword>
<sequence length="347" mass="39263">MLRSRQFLLVSVIFVGITNVQTMAQWRVGQRPLQMPNSLSLRDAADLASLTDMKAFYAQLRPILVPRIVNTEQHRQVAQHIHTELNKAGFNVEWDEFEDQTPYGKMPFRNIIGTFDPHASRRLVLACHYDSKIIPGKVFIAATDSAVPCAMLLDLARTLGPILKTKSGLPITLQLVFLDGEEAFVEWSRNDSTYGARHLAKVWSQKWYPTQSHLAPLELSKELDRVDAFVLLDLLGAARPQITHTIGHGTRPLFEGIESVERNLRTAGKLKNIPPIFSSFDSYHAVEDDHIPFLEKGTPIMHVIPLPFPRVWHTPADNEGALDWNTIYNLVTITRVFVAEYLNLTPN</sequence>
<evidence type="ECO:0000256" key="5">
    <source>
        <dbReference type="ARBA" id="ARBA00016861"/>
    </source>
</evidence>
<dbReference type="Proteomes" id="UP000659654">
    <property type="component" value="Unassembled WGS sequence"/>
</dbReference>
<dbReference type="Pfam" id="PF04389">
    <property type="entry name" value="Peptidase_M28"/>
    <property type="match status" value="1"/>
</dbReference>
<reference evidence="14" key="1">
    <citation type="submission" date="2020-09" db="EMBL/GenBank/DDBJ databases">
        <authorList>
            <person name="Kikuchi T."/>
        </authorList>
    </citation>
    <scope>NUCLEOTIDE SEQUENCE</scope>
    <source>
        <strain evidence="14">Ka4C1</strain>
    </source>
</reference>
<organism evidence="14 15">
    <name type="scientific">Bursaphelenchus xylophilus</name>
    <name type="common">Pinewood nematode worm</name>
    <name type="synonym">Aphelenchoides xylophilus</name>
    <dbReference type="NCBI Taxonomy" id="6326"/>
    <lineage>
        <taxon>Eukaryota</taxon>
        <taxon>Metazoa</taxon>
        <taxon>Ecdysozoa</taxon>
        <taxon>Nematoda</taxon>
        <taxon>Chromadorea</taxon>
        <taxon>Rhabditida</taxon>
        <taxon>Tylenchina</taxon>
        <taxon>Tylenchomorpha</taxon>
        <taxon>Aphelenchoidea</taxon>
        <taxon>Aphelenchoididae</taxon>
        <taxon>Bursaphelenchus</taxon>
    </lineage>
</organism>
<evidence type="ECO:0000256" key="6">
    <source>
        <dbReference type="ARBA" id="ARBA00022525"/>
    </source>
</evidence>
<evidence type="ECO:0000256" key="10">
    <source>
        <dbReference type="ARBA" id="ARBA00023157"/>
    </source>
</evidence>
<dbReference type="OrthoDB" id="3907302at2759"/>
<dbReference type="AlphaFoldDB" id="A0A7I8X754"/>
<keyword evidence="9" id="KW-0862">Zinc</keyword>
<dbReference type="GO" id="GO:0016603">
    <property type="term" value="F:glutaminyl-peptide cyclotransferase activity"/>
    <property type="evidence" value="ECO:0007669"/>
    <property type="project" value="UniProtKB-EC"/>
</dbReference>
<evidence type="ECO:0000256" key="4">
    <source>
        <dbReference type="ARBA" id="ARBA00012012"/>
    </source>
</evidence>
<dbReference type="FunFam" id="3.40.630.10:FF:000029">
    <property type="entry name" value="Glutaminyl-peptide cyclotransferase"/>
    <property type="match status" value="1"/>
</dbReference>
<dbReference type="GO" id="GO:0005576">
    <property type="term" value="C:extracellular region"/>
    <property type="evidence" value="ECO:0007669"/>
    <property type="project" value="UniProtKB-SubCell"/>
</dbReference>
<dbReference type="GO" id="GO:0008270">
    <property type="term" value="F:zinc ion binding"/>
    <property type="evidence" value="ECO:0007669"/>
    <property type="project" value="TreeGrafter"/>
</dbReference>
<evidence type="ECO:0000256" key="9">
    <source>
        <dbReference type="ARBA" id="ARBA00022833"/>
    </source>
</evidence>
<dbReference type="InterPro" id="IPR037457">
    <property type="entry name" value="M28_QC"/>
</dbReference>
<evidence type="ECO:0000256" key="1">
    <source>
        <dbReference type="ARBA" id="ARBA00000001"/>
    </source>
</evidence>
<evidence type="ECO:0000256" key="8">
    <source>
        <dbReference type="ARBA" id="ARBA00022723"/>
    </source>
</evidence>
<dbReference type="SUPFAM" id="SSF53187">
    <property type="entry name" value="Zn-dependent exopeptidases"/>
    <property type="match status" value="1"/>
</dbReference>
<accession>A0A7I8X754</accession>
<evidence type="ECO:0000313" key="15">
    <source>
        <dbReference type="Proteomes" id="UP000659654"/>
    </source>
</evidence>
<evidence type="ECO:0000256" key="2">
    <source>
        <dbReference type="ARBA" id="ARBA00004613"/>
    </source>
</evidence>